<protein>
    <recommendedName>
        <fullName evidence="2">Glycosyltransferase 2-like domain-containing protein</fullName>
    </recommendedName>
</protein>
<sequence>MSEPSVSLVTILDNWYQFNILMEHHWNAFDYPKDKLEWIIVDDSIDDHSSSIPPDENILYFHVKSEEYIDKIEFKKDNEQTIQNYFKLSSRLPNGFKRDYAVGMTSNDYIFHLDIDTIYNPKVIRRKLRFLKENKLECCYCKAMLAYDIYGKQLYKVENNIGGYESTLFHTKDFWKKGGFHWEDIVSEAISFYYGKGLDRPMENFYDTIKLLSIHNHTNYQPKKIELENMDIQIPEVVNTLNVSQHPLQIELSSIFRDSVNVIGIQSELIHQIKTDQWICENIEEDTKLKEKNLIKKINSFGKSFDICFLNTKNPIWSIFKTIRFNCIFLETSKNRDQMDHILKQNNFIVFDNLYLHKDFLQQKITDP</sequence>
<organism evidence="1">
    <name type="scientific">viral metagenome</name>
    <dbReference type="NCBI Taxonomy" id="1070528"/>
    <lineage>
        <taxon>unclassified sequences</taxon>
        <taxon>metagenomes</taxon>
        <taxon>organismal metagenomes</taxon>
    </lineage>
</organism>
<dbReference type="EMBL" id="MN741026">
    <property type="protein sequence ID" value="QHU23170.1"/>
    <property type="molecule type" value="Genomic_DNA"/>
</dbReference>
<evidence type="ECO:0000313" key="1">
    <source>
        <dbReference type="EMBL" id="QHU23170.1"/>
    </source>
</evidence>
<dbReference type="InterPro" id="IPR029044">
    <property type="entry name" value="Nucleotide-diphossugar_trans"/>
</dbReference>
<dbReference type="SUPFAM" id="SSF53448">
    <property type="entry name" value="Nucleotide-diphospho-sugar transferases"/>
    <property type="match status" value="1"/>
</dbReference>
<dbReference type="Gene3D" id="3.90.550.10">
    <property type="entry name" value="Spore Coat Polysaccharide Biosynthesis Protein SpsA, Chain A"/>
    <property type="match status" value="1"/>
</dbReference>
<accession>A0A6C0L2V0</accession>
<evidence type="ECO:0008006" key="2">
    <source>
        <dbReference type="Google" id="ProtNLM"/>
    </source>
</evidence>
<proteinExistence type="predicted"/>
<name>A0A6C0L2V0_9ZZZZ</name>
<dbReference type="AlphaFoldDB" id="A0A6C0L2V0"/>
<reference evidence="1" key="1">
    <citation type="journal article" date="2020" name="Nature">
        <title>Giant virus diversity and host interactions through global metagenomics.</title>
        <authorList>
            <person name="Schulz F."/>
            <person name="Roux S."/>
            <person name="Paez-Espino D."/>
            <person name="Jungbluth S."/>
            <person name="Walsh D.A."/>
            <person name="Denef V.J."/>
            <person name="McMahon K.D."/>
            <person name="Konstantinidis K.T."/>
            <person name="Eloe-Fadrosh E.A."/>
            <person name="Kyrpides N.C."/>
            <person name="Woyke T."/>
        </authorList>
    </citation>
    <scope>NUCLEOTIDE SEQUENCE</scope>
    <source>
        <strain evidence="1">GVMAG-S-ERX555907-94</strain>
    </source>
</reference>